<protein>
    <submittedName>
        <fullName evidence="2">Uncharacterized protein</fullName>
    </submittedName>
</protein>
<feature type="compositionally biased region" description="Basic residues" evidence="1">
    <location>
        <begin position="29"/>
        <end position="54"/>
    </location>
</feature>
<accession>X1T2I7</accession>
<reference evidence="2" key="1">
    <citation type="journal article" date="2014" name="Front. Microbiol.">
        <title>High frequency of phylogenetically diverse reductive dehalogenase-homologous genes in deep subseafloor sedimentary metagenomes.</title>
        <authorList>
            <person name="Kawai M."/>
            <person name="Futagami T."/>
            <person name="Toyoda A."/>
            <person name="Takaki Y."/>
            <person name="Nishi S."/>
            <person name="Hori S."/>
            <person name="Arai W."/>
            <person name="Tsubouchi T."/>
            <person name="Morono Y."/>
            <person name="Uchiyama I."/>
            <person name="Ito T."/>
            <person name="Fujiyama A."/>
            <person name="Inagaki F."/>
            <person name="Takami H."/>
        </authorList>
    </citation>
    <scope>NUCLEOTIDE SEQUENCE</scope>
    <source>
        <strain evidence="2">Expedition CK06-06</strain>
    </source>
</reference>
<evidence type="ECO:0000256" key="1">
    <source>
        <dbReference type="SAM" id="MobiDB-lite"/>
    </source>
</evidence>
<comment type="caution">
    <text evidence="2">The sequence shown here is derived from an EMBL/GenBank/DDBJ whole genome shotgun (WGS) entry which is preliminary data.</text>
</comment>
<evidence type="ECO:0000313" key="2">
    <source>
        <dbReference type="EMBL" id="GAI81830.1"/>
    </source>
</evidence>
<gene>
    <name evidence="2" type="ORF">S12H4_21248</name>
</gene>
<organism evidence="2">
    <name type="scientific">marine sediment metagenome</name>
    <dbReference type="NCBI Taxonomy" id="412755"/>
    <lineage>
        <taxon>unclassified sequences</taxon>
        <taxon>metagenomes</taxon>
        <taxon>ecological metagenomes</taxon>
    </lineage>
</organism>
<dbReference type="EMBL" id="BARW01010898">
    <property type="protein sequence ID" value="GAI81830.1"/>
    <property type="molecule type" value="Genomic_DNA"/>
</dbReference>
<name>X1T2I7_9ZZZZ</name>
<sequence>MAKAKTPKQLGIKIRSLQKQLKKTELAMKKAKAPKKRPVRRKAKRKAVRRKRKR</sequence>
<proteinExistence type="predicted"/>
<feature type="region of interest" description="Disordered" evidence="1">
    <location>
        <begin position="26"/>
        <end position="54"/>
    </location>
</feature>
<dbReference type="AlphaFoldDB" id="X1T2I7"/>